<dbReference type="PANTHER" id="PTHR31465">
    <property type="entry name" value="PROTEIN RTA1-RELATED"/>
    <property type="match status" value="1"/>
</dbReference>
<organism evidence="6 7">
    <name type="scientific">Lophiostoma macrostomum CBS 122681</name>
    <dbReference type="NCBI Taxonomy" id="1314788"/>
    <lineage>
        <taxon>Eukaryota</taxon>
        <taxon>Fungi</taxon>
        <taxon>Dikarya</taxon>
        <taxon>Ascomycota</taxon>
        <taxon>Pezizomycotina</taxon>
        <taxon>Dothideomycetes</taxon>
        <taxon>Pleosporomycetidae</taxon>
        <taxon>Pleosporales</taxon>
        <taxon>Lophiostomataceae</taxon>
        <taxon>Lophiostoma</taxon>
    </lineage>
</organism>
<dbReference type="EMBL" id="MU004542">
    <property type="protein sequence ID" value="KAF2648363.1"/>
    <property type="molecule type" value="Genomic_DNA"/>
</dbReference>
<evidence type="ECO:0000256" key="1">
    <source>
        <dbReference type="ARBA" id="ARBA00004141"/>
    </source>
</evidence>
<feature type="transmembrane region" description="Helical" evidence="5">
    <location>
        <begin position="229"/>
        <end position="249"/>
    </location>
</feature>
<comment type="subcellular location">
    <subcellularLocation>
        <location evidence="1">Membrane</location>
        <topology evidence="1">Multi-pass membrane protein</topology>
    </subcellularLocation>
</comment>
<dbReference type="PANTHER" id="PTHR31465:SF1">
    <property type="entry name" value="PROTEIN RTA1-RELATED"/>
    <property type="match status" value="1"/>
</dbReference>
<keyword evidence="3 5" id="KW-1133">Transmembrane helix</keyword>
<feature type="transmembrane region" description="Helical" evidence="5">
    <location>
        <begin position="12"/>
        <end position="32"/>
    </location>
</feature>
<evidence type="ECO:0000256" key="4">
    <source>
        <dbReference type="ARBA" id="ARBA00023136"/>
    </source>
</evidence>
<dbReference type="OrthoDB" id="3358017at2759"/>
<dbReference type="AlphaFoldDB" id="A0A6A6SP31"/>
<feature type="transmembrane region" description="Helical" evidence="5">
    <location>
        <begin position="113"/>
        <end position="136"/>
    </location>
</feature>
<keyword evidence="2 5" id="KW-0812">Transmembrane</keyword>
<evidence type="ECO:0000256" key="2">
    <source>
        <dbReference type="ARBA" id="ARBA00022692"/>
    </source>
</evidence>
<feature type="transmembrane region" description="Helical" evidence="5">
    <location>
        <begin position="78"/>
        <end position="101"/>
    </location>
</feature>
<feature type="transmembrane region" description="Helical" evidence="5">
    <location>
        <begin position="195"/>
        <end position="217"/>
    </location>
</feature>
<feature type="transmembrane region" description="Helical" evidence="5">
    <location>
        <begin position="39"/>
        <end position="58"/>
    </location>
</feature>
<evidence type="ECO:0000256" key="5">
    <source>
        <dbReference type="SAM" id="Phobius"/>
    </source>
</evidence>
<reference evidence="6" key="1">
    <citation type="journal article" date="2020" name="Stud. Mycol.">
        <title>101 Dothideomycetes genomes: a test case for predicting lifestyles and emergence of pathogens.</title>
        <authorList>
            <person name="Haridas S."/>
            <person name="Albert R."/>
            <person name="Binder M."/>
            <person name="Bloem J."/>
            <person name="Labutti K."/>
            <person name="Salamov A."/>
            <person name="Andreopoulos B."/>
            <person name="Baker S."/>
            <person name="Barry K."/>
            <person name="Bills G."/>
            <person name="Bluhm B."/>
            <person name="Cannon C."/>
            <person name="Castanera R."/>
            <person name="Culley D."/>
            <person name="Daum C."/>
            <person name="Ezra D."/>
            <person name="Gonzalez J."/>
            <person name="Henrissat B."/>
            <person name="Kuo A."/>
            <person name="Liang C."/>
            <person name="Lipzen A."/>
            <person name="Lutzoni F."/>
            <person name="Magnuson J."/>
            <person name="Mondo S."/>
            <person name="Nolan M."/>
            <person name="Ohm R."/>
            <person name="Pangilinan J."/>
            <person name="Park H.-J."/>
            <person name="Ramirez L."/>
            <person name="Alfaro M."/>
            <person name="Sun H."/>
            <person name="Tritt A."/>
            <person name="Yoshinaga Y."/>
            <person name="Zwiers L.-H."/>
            <person name="Turgeon B."/>
            <person name="Goodwin S."/>
            <person name="Spatafora J."/>
            <person name="Crous P."/>
            <person name="Grigoriev I."/>
        </authorList>
    </citation>
    <scope>NUCLEOTIDE SEQUENCE</scope>
    <source>
        <strain evidence="6">CBS 122681</strain>
    </source>
</reference>
<proteinExistence type="predicted"/>
<dbReference type="Pfam" id="PF04479">
    <property type="entry name" value="RTA1"/>
    <property type="match status" value="1"/>
</dbReference>
<dbReference type="Proteomes" id="UP000799324">
    <property type="component" value="Unassembled WGS sequence"/>
</dbReference>
<evidence type="ECO:0000256" key="3">
    <source>
        <dbReference type="ARBA" id="ARBA00022989"/>
    </source>
</evidence>
<name>A0A6A6SP31_9PLEO</name>
<evidence type="ECO:0000313" key="7">
    <source>
        <dbReference type="Proteomes" id="UP000799324"/>
    </source>
</evidence>
<evidence type="ECO:0000313" key="6">
    <source>
        <dbReference type="EMBL" id="KAF2648363.1"/>
    </source>
</evidence>
<accession>A0A6A6SP31</accession>
<keyword evidence="4 5" id="KW-0472">Membrane</keyword>
<sequence>MVQRDYYDYDPSLPAAAIFTALFAVSSVLHIWHTIKKRSWFLIAFIIGGLFETIGYAARIVSAHDISSRTAFIVQTLLLLLGPVLFAASIYMILARIIILTDGQRYALVRPSWITITFVGGDILAFVMQGIGAAIFTSADGDASKAKRGENIVVGGLFAQLAFFGFFVAVSAVYQLRARAHLRSLPEHIQWRKHLYVLYATSTLILLRSIIRVVEFLMGYDGYIYTHEVFLYVFDAVLMLAVMVVMTIVHPGDIAIMLKEKERYGNLIHTDRGQPSHK</sequence>
<gene>
    <name evidence="6" type="ORF">K491DRAFT_684745</name>
</gene>
<feature type="transmembrane region" description="Helical" evidence="5">
    <location>
        <begin position="152"/>
        <end position="174"/>
    </location>
</feature>
<dbReference type="InterPro" id="IPR007568">
    <property type="entry name" value="RTA1"/>
</dbReference>
<protein>
    <submittedName>
        <fullName evidence="6">RTA1 like protein</fullName>
    </submittedName>
</protein>
<keyword evidence="7" id="KW-1185">Reference proteome</keyword>
<dbReference type="GO" id="GO:0016020">
    <property type="term" value="C:membrane"/>
    <property type="evidence" value="ECO:0007669"/>
    <property type="project" value="UniProtKB-SubCell"/>
</dbReference>